<evidence type="ECO:0000256" key="6">
    <source>
        <dbReference type="ARBA" id="ARBA00022692"/>
    </source>
</evidence>
<dbReference type="PANTHER" id="PTHR30386">
    <property type="entry name" value="MEMBRANE FUSION SUBUNIT OF EMRAB-TOLC MULTIDRUG EFFLUX PUMP"/>
    <property type="match status" value="1"/>
</dbReference>
<dbReference type="Pfam" id="PF25994">
    <property type="entry name" value="HH_AprE"/>
    <property type="match status" value="1"/>
</dbReference>
<evidence type="ECO:0000256" key="3">
    <source>
        <dbReference type="ARBA" id="ARBA00022448"/>
    </source>
</evidence>
<evidence type="ECO:0000256" key="10">
    <source>
        <dbReference type="SAM" id="Coils"/>
    </source>
</evidence>
<proteinExistence type="inferred from homology"/>
<organism evidence="13 14">
    <name type="scientific">Novosphingobium flavum</name>
    <dbReference type="NCBI Taxonomy" id="1778672"/>
    <lineage>
        <taxon>Bacteria</taxon>
        <taxon>Pseudomonadati</taxon>
        <taxon>Pseudomonadota</taxon>
        <taxon>Alphaproteobacteria</taxon>
        <taxon>Sphingomonadales</taxon>
        <taxon>Sphingomonadaceae</taxon>
        <taxon>Novosphingobium</taxon>
    </lineage>
</organism>
<keyword evidence="6 9" id="KW-0812">Transmembrane</keyword>
<comment type="similarity">
    <text evidence="2 9">Belongs to the membrane fusion protein (MFP) (TC 8.A.1) family.</text>
</comment>
<comment type="caution">
    <text evidence="13">The sequence shown here is derived from an EMBL/GenBank/DDBJ whole genome shotgun (WGS) entry which is preliminary data.</text>
</comment>
<feature type="domain" description="AprE-like long alpha-helical hairpin" evidence="11">
    <location>
        <begin position="137"/>
        <end position="272"/>
    </location>
</feature>
<dbReference type="InterPro" id="IPR050739">
    <property type="entry name" value="MFP"/>
</dbReference>
<keyword evidence="8 9" id="KW-0472">Membrane</keyword>
<evidence type="ECO:0000256" key="4">
    <source>
        <dbReference type="ARBA" id="ARBA00022475"/>
    </source>
</evidence>
<dbReference type="PROSITE" id="PS00543">
    <property type="entry name" value="HLYD_FAMILY"/>
    <property type="match status" value="1"/>
</dbReference>
<dbReference type="GO" id="GO:0005886">
    <property type="term" value="C:plasma membrane"/>
    <property type="evidence" value="ECO:0007669"/>
    <property type="project" value="UniProtKB-SubCell"/>
</dbReference>
<dbReference type="InterPro" id="IPR058982">
    <property type="entry name" value="Beta-barrel_AprE"/>
</dbReference>
<evidence type="ECO:0000259" key="11">
    <source>
        <dbReference type="Pfam" id="PF25994"/>
    </source>
</evidence>
<dbReference type="Pfam" id="PF26002">
    <property type="entry name" value="Beta-barrel_AprE"/>
    <property type="match status" value="1"/>
</dbReference>
<keyword evidence="5 9" id="KW-0997">Cell inner membrane</keyword>
<dbReference type="RefSeq" id="WP_185664616.1">
    <property type="nucleotide sequence ID" value="NZ_JACLAW010000009.1"/>
</dbReference>
<evidence type="ECO:0000259" key="12">
    <source>
        <dbReference type="Pfam" id="PF26002"/>
    </source>
</evidence>
<evidence type="ECO:0000256" key="1">
    <source>
        <dbReference type="ARBA" id="ARBA00004377"/>
    </source>
</evidence>
<evidence type="ECO:0000256" key="5">
    <source>
        <dbReference type="ARBA" id="ARBA00022519"/>
    </source>
</evidence>
<feature type="transmembrane region" description="Helical" evidence="9">
    <location>
        <begin position="23"/>
        <end position="40"/>
    </location>
</feature>
<evidence type="ECO:0000313" key="13">
    <source>
        <dbReference type="EMBL" id="MBC2666309.1"/>
    </source>
</evidence>
<dbReference type="InterPro" id="IPR006144">
    <property type="entry name" value="Secretion_HlyD_CS"/>
</dbReference>
<dbReference type="InterPro" id="IPR010129">
    <property type="entry name" value="T1SS_HlyD"/>
</dbReference>
<dbReference type="NCBIfam" id="TIGR01843">
    <property type="entry name" value="type_I_hlyD"/>
    <property type="match status" value="1"/>
</dbReference>
<dbReference type="Gene3D" id="2.40.50.100">
    <property type="match status" value="1"/>
</dbReference>
<comment type="subcellular location">
    <subcellularLocation>
        <location evidence="1 9">Cell inner membrane</location>
        <topology evidence="1 9">Single-pass membrane protein</topology>
    </subcellularLocation>
</comment>
<keyword evidence="10" id="KW-0175">Coiled coil</keyword>
<dbReference type="PRINTS" id="PR01490">
    <property type="entry name" value="RTXTOXIND"/>
</dbReference>
<evidence type="ECO:0000256" key="8">
    <source>
        <dbReference type="ARBA" id="ARBA00023136"/>
    </source>
</evidence>
<feature type="domain" description="AprE-like beta-barrel" evidence="12">
    <location>
        <begin position="316"/>
        <end position="406"/>
    </location>
</feature>
<accession>A0A7X1FT06</accession>
<evidence type="ECO:0000256" key="2">
    <source>
        <dbReference type="ARBA" id="ARBA00009477"/>
    </source>
</evidence>
<dbReference type="PANTHER" id="PTHR30386:SF26">
    <property type="entry name" value="TRANSPORT PROTEIN COMB"/>
    <property type="match status" value="1"/>
</dbReference>
<keyword evidence="14" id="KW-1185">Reference proteome</keyword>
<dbReference type="Gene3D" id="2.40.30.170">
    <property type="match status" value="1"/>
</dbReference>
<evidence type="ECO:0000256" key="7">
    <source>
        <dbReference type="ARBA" id="ARBA00022989"/>
    </source>
</evidence>
<evidence type="ECO:0000313" key="14">
    <source>
        <dbReference type="Proteomes" id="UP000566813"/>
    </source>
</evidence>
<sequence>MNAVAALRDSFARRDEMSPDQRLIAVSAIGVSLLLLWAAIAPVDEITRGMGKVIPSSKVQVVQAADASVVREILVRQGQLVKQGQLLVRLDDSQSASQLGQLQAESERLEAKAARLQQEGTGGSSGNCTLGTPCVEEQALAQIRRETAASRQSALSAAVEQRRRDLQEGAATVSSLTSSVKLQQDQVNMLSPLAAKGIVPKTDLLNAQRELVDLQGKLSAAREGMGRANAAIAEAQAQLSSARLDFRQQALNERSEVATKLAVNEETIKGASARLERNELRAPVTGLVNDVKVTTVGGFVTPGEAVMQVVPVGDKLLVEARVSPKDIAFLKIGDRANVKVTAYDFSIYGGLPGKVRNISADSIYDEAEKQAYYTVVVETDRSYLVKNGRQLPIMPGMICDVEIITGSKSVLAYLLKPVLRAFDEALTER</sequence>
<name>A0A7X1FT06_9SPHN</name>
<dbReference type="GO" id="GO:0009306">
    <property type="term" value="P:protein secretion"/>
    <property type="evidence" value="ECO:0007669"/>
    <property type="project" value="InterPro"/>
</dbReference>
<gene>
    <name evidence="13" type="ORF">H7F51_12340</name>
</gene>
<dbReference type="EMBL" id="JACLAW010000009">
    <property type="protein sequence ID" value="MBC2666309.1"/>
    <property type="molecule type" value="Genomic_DNA"/>
</dbReference>
<keyword evidence="3 9" id="KW-0813">Transport</keyword>
<dbReference type="Proteomes" id="UP000566813">
    <property type="component" value="Unassembled WGS sequence"/>
</dbReference>
<evidence type="ECO:0000256" key="9">
    <source>
        <dbReference type="RuleBase" id="RU365093"/>
    </source>
</evidence>
<dbReference type="SUPFAM" id="SSF111369">
    <property type="entry name" value="HlyD-like secretion proteins"/>
    <property type="match status" value="2"/>
</dbReference>
<dbReference type="Gene3D" id="1.10.287.470">
    <property type="entry name" value="Helix hairpin bin"/>
    <property type="match status" value="1"/>
</dbReference>
<dbReference type="InterPro" id="IPR058781">
    <property type="entry name" value="HH_AprE-like"/>
</dbReference>
<dbReference type="AlphaFoldDB" id="A0A7X1FT06"/>
<reference evidence="13 14" key="1">
    <citation type="submission" date="2020-08" db="EMBL/GenBank/DDBJ databases">
        <title>The genome sequence of type strain Novosphingobium flavum NBRC 111647.</title>
        <authorList>
            <person name="Liu Y."/>
        </authorList>
    </citation>
    <scope>NUCLEOTIDE SEQUENCE [LARGE SCALE GENOMIC DNA]</scope>
    <source>
        <strain evidence="13 14">NBRC 111647</strain>
    </source>
</reference>
<keyword evidence="4 9" id="KW-1003">Cell membrane</keyword>
<feature type="coiled-coil region" evidence="10">
    <location>
        <begin position="204"/>
        <end position="245"/>
    </location>
</feature>
<protein>
    <recommendedName>
        <fullName evidence="9">Membrane fusion protein (MFP) family protein</fullName>
    </recommendedName>
</protein>
<keyword evidence="7 9" id="KW-1133">Transmembrane helix</keyword>